<gene>
    <name evidence="1" type="ORF">SAMN02745664_10284</name>
</gene>
<reference evidence="2" key="1">
    <citation type="submission" date="2017-01" db="EMBL/GenBank/DDBJ databases">
        <authorList>
            <person name="Varghese N."/>
            <person name="Submissions S."/>
        </authorList>
    </citation>
    <scope>NUCLEOTIDE SEQUENCE [LARGE SCALE GENOMIC DNA]</scope>
    <source>
        <strain evidence="2">DSM 21768</strain>
    </source>
</reference>
<proteinExistence type="predicted"/>
<protein>
    <submittedName>
        <fullName evidence="1">Uncharacterized protein</fullName>
    </submittedName>
</protein>
<organism evidence="1 2">
    <name type="scientific">Moraxella cuniculi DSM 21768</name>
    <dbReference type="NCBI Taxonomy" id="1122245"/>
    <lineage>
        <taxon>Bacteria</taxon>
        <taxon>Pseudomonadati</taxon>
        <taxon>Pseudomonadota</taxon>
        <taxon>Gammaproteobacteria</taxon>
        <taxon>Moraxellales</taxon>
        <taxon>Moraxellaceae</taxon>
        <taxon>Moraxella</taxon>
    </lineage>
</organism>
<evidence type="ECO:0000313" key="1">
    <source>
        <dbReference type="EMBL" id="SIR78846.1"/>
    </source>
</evidence>
<dbReference type="AlphaFoldDB" id="A0A1N7DSN3"/>
<dbReference type="Proteomes" id="UP000187495">
    <property type="component" value="Unassembled WGS sequence"/>
</dbReference>
<evidence type="ECO:0000313" key="2">
    <source>
        <dbReference type="Proteomes" id="UP000187495"/>
    </source>
</evidence>
<sequence length="111" mass="12705">MYTPNHQDSYKVLELQLSSADKSHLEHLVATIHQECPSQIQSRYLSRIGTLSMQLKSTHLAQIFYGNPTKPIHITNLPHFDNIEQTKILLLLIGETIGRCIRFQGRFCSLS</sequence>
<dbReference type="EMBL" id="FTNU01000002">
    <property type="protein sequence ID" value="SIR78846.1"/>
    <property type="molecule type" value="Genomic_DNA"/>
</dbReference>
<keyword evidence="2" id="KW-1185">Reference proteome</keyword>
<dbReference type="STRING" id="34061.B0189_03310"/>
<name>A0A1N7DSN3_9GAMM</name>
<accession>A0A1N7DSN3</accession>